<proteinExistence type="inferred from homology"/>
<dbReference type="PANTHER" id="PTHR10795">
    <property type="entry name" value="PROPROTEIN CONVERTASE SUBTILISIN/KEXIN"/>
    <property type="match status" value="1"/>
</dbReference>
<sequence>MCQLGEAWGDTNCSRKIIGARYYAAGLDKANLKLNYMSARDMNGHGTHTASTAAGSVVEGVSLHGLGEGVARGGAPRARLAVYKVGWEEENGVYLATAAVLAAMDDAIYDGVGILSLSLVADDDSFGALHAVQNRITVVYAGGNGGPRSQVLFNTAPWVITVAASKIDRSFPTTITLGNKQTLIG</sequence>
<gene>
    <name evidence="5" type="ORF">PVAP13_5NG538086</name>
</gene>
<evidence type="ECO:0000256" key="1">
    <source>
        <dbReference type="ARBA" id="ARBA00011073"/>
    </source>
</evidence>
<name>A0A8T0S5C9_PANVG</name>
<dbReference type="SUPFAM" id="SSF52743">
    <property type="entry name" value="Subtilisin-like"/>
    <property type="match status" value="1"/>
</dbReference>
<protein>
    <recommendedName>
        <fullName evidence="4">Peptidase S8/S53 domain-containing protein</fullName>
    </recommendedName>
</protein>
<evidence type="ECO:0000313" key="6">
    <source>
        <dbReference type="Proteomes" id="UP000823388"/>
    </source>
</evidence>
<comment type="similarity">
    <text evidence="1 3">Belongs to the peptidase S8 family.</text>
</comment>
<comment type="caution">
    <text evidence="3">Lacks conserved residue(s) required for the propagation of feature annotation.</text>
</comment>
<dbReference type="Pfam" id="PF00082">
    <property type="entry name" value="Peptidase_S8"/>
    <property type="match status" value="1"/>
</dbReference>
<keyword evidence="2" id="KW-0732">Signal</keyword>
<evidence type="ECO:0000256" key="3">
    <source>
        <dbReference type="PROSITE-ProRule" id="PRU01240"/>
    </source>
</evidence>
<accession>A0A8T0S5C9</accession>
<evidence type="ECO:0000259" key="4">
    <source>
        <dbReference type="Pfam" id="PF00082"/>
    </source>
</evidence>
<dbReference type="EMBL" id="CM029046">
    <property type="protein sequence ID" value="KAG2592278.1"/>
    <property type="molecule type" value="Genomic_DNA"/>
</dbReference>
<dbReference type="Gene3D" id="3.50.30.30">
    <property type="match status" value="1"/>
</dbReference>
<dbReference type="GO" id="GO:0006508">
    <property type="term" value="P:proteolysis"/>
    <property type="evidence" value="ECO:0007669"/>
    <property type="project" value="InterPro"/>
</dbReference>
<feature type="domain" description="Peptidase S8/S53" evidence="4">
    <location>
        <begin position="37"/>
        <end position="165"/>
    </location>
</feature>
<dbReference type="Gene3D" id="3.40.50.200">
    <property type="entry name" value="Peptidase S8/S53 domain"/>
    <property type="match status" value="1"/>
</dbReference>
<comment type="caution">
    <text evidence="5">The sequence shown here is derived from an EMBL/GenBank/DDBJ whole genome shotgun (WGS) entry which is preliminary data.</text>
</comment>
<dbReference type="GO" id="GO:0004252">
    <property type="term" value="F:serine-type endopeptidase activity"/>
    <property type="evidence" value="ECO:0007669"/>
    <property type="project" value="InterPro"/>
</dbReference>
<keyword evidence="6" id="KW-1185">Reference proteome</keyword>
<dbReference type="PROSITE" id="PS51892">
    <property type="entry name" value="SUBTILASE"/>
    <property type="match status" value="1"/>
</dbReference>
<evidence type="ECO:0000313" key="5">
    <source>
        <dbReference type="EMBL" id="KAG2592278.1"/>
    </source>
</evidence>
<organism evidence="5 6">
    <name type="scientific">Panicum virgatum</name>
    <name type="common">Blackwell switchgrass</name>
    <dbReference type="NCBI Taxonomy" id="38727"/>
    <lineage>
        <taxon>Eukaryota</taxon>
        <taxon>Viridiplantae</taxon>
        <taxon>Streptophyta</taxon>
        <taxon>Embryophyta</taxon>
        <taxon>Tracheophyta</taxon>
        <taxon>Spermatophyta</taxon>
        <taxon>Magnoliopsida</taxon>
        <taxon>Liliopsida</taxon>
        <taxon>Poales</taxon>
        <taxon>Poaceae</taxon>
        <taxon>PACMAD clade</taxon>
        <taxon>Panicoideae</taxon>
        <taxon>Panicodae</taxon>
        <taxon>Paniceae</taxon>
        <taxon>Panicinae</taxon>
        <taxon>Panicum</taxon>
        <taxon>Panicum sect. Hiantes</taxon>
    </lineage>
</organism>
<dbReference type="InterPro" id="IPR000209">
    <property type="entry name" value="Peptidase_S8/S53_dom"/>
</dbReference>
<dbReference type="InterPro" id="IPR036852">
    <property type="entry name" value="Peptidase_S8/S53_dom_sf"/>
</dbReference>
<evidence type="ECO:0000256" key="2">
    <source>
        <dbReference type="ARBA" id="ARBA00022729"/>
    </source>
</evidence>
<dbReference type="Proteomes" id="UP000823388">
    <property type="component" value="Chromosome 5N"/>
</dbReference>
<reference evidence="5" key="1">
    <citation type="submission" date="2020-05" db="EMBL/GenBank/DDBJ databases">
        <title>WGS assembly of Panicum virgatum.</title>
        <authorList>
            <person name="Lovell J.T."/>
            <person name="Jenkins J."/>
            <person name="Shu S."/>
            <person name="Juenger T.E."/>
            <person name="Schmutz J."/>
        </authorList>
    </citation>
    <scope>NUCLEOTIDE SEQUENCE</scope>
    <source>
        <strain evidence="5">AP13</strain>
    </source>
</reference>
<dbReference type="AlphaFoldDB" id="A0A8T0S5C9"/>
<dbReference type="InterPro" id="IPR045051">
    <property type="entry name" value="SBT"/>
</dbReference>